<dbReference type="GO" id="GO:0016020">
    <property type="term" value="C:membrane"/>
    <property type="evidence" value="ECO:0007669"/>
    <property type="project" value="UniProtKB-SubCell"/>
</dbReference>
<dbReference type="VEuPathDB" id="AmoebaDB:FDP41_001519"/>
<dbReference type="VEuPathDB" id="AmoebaDB:NfTy_053450"/>
<dbReference type="PROSITE" id="PS50893">
    <property type="entry name" value="ABC_TRANSPORTER_2"/>
    <property type="match status" value="1"/>
</dbReference>
<accession>A0A6A5BV84</accession>
<keyword evidence="5" id="KW-0067">ATP-binding</keyword>
<dbReference type="PANTHER" id="PTHR48041:SF139">
    <property type="entry name" value="PROTEIN SCARLET"/>
    <property type="match status" value="1"/>
</dbReference>
<feature type="compositionally biased region" description="Low complexity" evidence="9">
    <location>
        <begin position="55"/>
        <end position="65"/>
    </location>
</feature>
<keyword evidence="13" id="KW-1185">Reference proteome</keyword>
<sequence length="827" mass="93169">MMKMMRNNKYNEDNNNSDASQHAPHLDDFNNTSTPAPPLPNHSEHEIQDPSVDLSASSSASSSSSTMITNQQQQQHPLHEKEEPLHAGVVVHSIMNHYGGLTLRNVSYKKKDKMILSDISCTFPQGQMTCIIGSSGSGKSSLLDLISRRVNNSKECFGEIEFKGRSMTKKLFQKEGGYVFQDDILLATDTIHETLLEASLLKSKLSKNQSLLQLLKERSDRTFEIENQMGLYSCRKVKIGNGEKKGASGGQKRRVSIAIQLINNPDLLLLDEYSSGLDSFTALQIGKTLSSMAHEQKKTILATLHQPSSSLFALFDNVMLLSKGRLIYFGPISEIKSYFSKIGYPVPQDTNLADWLINTVSNPFLQQQSIDKAILADLPSELQKTQQPLALLEPSESQLSISVEGNIATSSDEQIQVATGTILTTEKKKEKLENEMAVMQIRVDWMAEVFKMLQNAKITNISSHNNLKISEKPHEDLQNLPQTISQFDDSLTSRILIEFVKYLVLVWRNLRTTVRDPLILVSELFQTIFLGIFTGLLYFRLPLDQQSITDRISALFFVVACAAYAPSASVVATFPQQRALMSRERESNLYGTFTYYAAYTTVHTPVEAIFPCVMLICTYWLVGFQNRPENFFILLGILIIVQWLSESLGLLVGALVKTVDVGNLVLSVLMTIWMCFGGYLIRNSQIGWWFYPFSYTSLFRYSVHAMTQNEFNQLNFKCAAVSKALQSVNVTELCTFRNDSSILLPNSTHYLPLEPYTAEICSKMNWNNTITTLSSFGCLQNGEQALAYVFEDSKIPIWGNVLILLGMFVFLRICIYLALRFRRFGKR</sequence>
<dbReference type="VEuPathDB" id="AmoebaDB:NF0108700"/>
<dbReference type="GeneID" id="68108737"/>
<feature type="compositionally biased region" description="Polar residues" evidence="9">
    <location>
        <begin position="66"/>
        <end position="76"/>
    </location>
</feature>
<evidence type="ECO:0000256" key="4">
    <source>
        <dbReference type="ARBA" id="ARBA00022741"/>
    </source>
</evidence>
<feature type="transmembrane region" description="Helical" evidence="10">
    <location>
        <begin position="663"/>
        <end position="681"/>
    </location>
</feature>
<dbReference type="PANTHER" id="PTHR48041">
    <property type="entry name" value="ABC TRANSPORTER G FAMILY MEMBER 28"/>
    <property type="match status" value="1"/>
</dbReference>
<feature type="region of interest" description="Disordered" evidence="9">
    <location>
        <begin position="1"/>
        <end position="79"/>
    </location>
</feature>
<name>A0A6A5BV84_NAEFO</name>
<evidence type="ECO:0000256" key="6">
    <source>
        <dbReference type="ARBA" id="ARBA00022989"/>
    </source>
</evidence>
<dbReference type="Pfam" id="PF19055">
    <property type="entry name" value="ABC2_membrane_7"/>
    <property type="match status" value="1"/>
</dbReference>
<dbReference type="Pfam" id="PF00005">
    <property type="entry name" value="ABC_tran"/>
    <property type="match status" value="1"/>
</dbReference>
<dbReference type="InterPro" id="IPR013525">
    <property type="entry name" value="ABC2_TM"/>
</dbReference>
<gene>
    <name evidence="12" type="ORF">FDP41_001519</name>
</gene>
<dbReference type="Pfam" id="PF01061">
    <property type="entry name" value="ABC2_membrane"/>
    <property type="match status" value="1"/>
</dbReference>
<evidence type="ECO:0000313" key="13">
    <source>
        <dbReference type="Proteomes" id="UP000444721"/>
    </source>
</evidence>
<evidence type="ECO:0000256" key="9">
    <source>
        <dbReference type="SAM" id="MobiDB-lite"/>
    </source>
</evidence>
<evidence type="ECO:0000256" key="3">
    <source>
        <dbReference type="ARBA" id="ARBA00022692"/>
    </source>
</evidence>
<reference evidence="12 13" key="1">
    <citation type="journal article" date="2019" name="Sci. Rep.">
        <title>Nanopore sequencing improves the draft genome of the human pathogenic amoeba Naegleria fowleri.</title>
        <authorList>
            <person name="Liechti N."/>
            <person name="Schurch N."/>
            <person name="Bruggmann R."/>
            <person name="Wittwer M."/>
        </authorList>
    </citation>
    <scope>NUCLEOTIDE SEQUENCE [LARGE SCALE GENOMIC DNA]</scope>
    <source>
        <strain evidence="12 13">ATCC 30894</strain>
    </source>
</reference>
<dbReference type="InterPro" id="IPR043926">
    <property type="entry name" value="ABCG_dom"/>
</dbReference>
<dbReference type="AlphaFoldDB" id="A0A6A5BV84"/>
<feature type="transmembrane region" description="Helical" evidence="10">
    <location>
        <begin position="797"/>
        <end position="819"/>
    </location>
</feature>
<dbReference type="EMBL" id="VFQX01000027">
    <property type="protein sequence ID" value="KAF0979176.1"/>
    <property type="molecule type" value="Genomic_DNA"/>
</dbReference>
<dbReference type="InterPro" id="IPR027417">
    <property type="entry name" value="P-loop_NTPase"/>
</dbReference>
<evidence type="ECO:0000313" key="12">
    <source>
        <dbReference type="EMBL" id="KAF0979176.1"/>
    </source>
</evidence>
<keyword evidence="2" id="KW-0813">Transport</keyword>
<organism evidence="12 13">
    <name type="scientific">Naegleria fowleri</name>
    <name type="common">Brain eating amoeba</name>
    <dbReference type="NCBI Taxonomy" id="5763"/>
    <lineage>
        <taxon>Eukaryota</taxon>
        <taxon>Discoba</taxon>
        <taxon>Heterolobosea</taxon>
        <taxon>Tetramitia</taxon>
        <taxon>Eutetramitia</taxon>
        <taxon>Vahlkampfiidae</taxon>
        <taxon>Naegleria</taxon>
    </lineage>
</organism>
<evidence type="ECO:0000256" key="5">
    <source>
        <dbReference type="ARBA" id="ARBA00022840"/>
    </source>
</evidence>
<protein>
    <recommendedName>
        <fullName evidence="11">ABC transporter domain-containing protein</fullName>
    </recommendedName>
</protein>
<keyword evidence="4" id="KW-0547">Nucleotide-binding</keyword>
<evidence type="ECO:0000256" key="1">
    <source>
        <dbReference type="ARBA" id="ARBA00004141"/>
    </source>
</evidence>
<dbReference type="Proteomes" id="UP000444721">
    <property type="component" value="Unassembled WGS sequence"/>
</dbReference>
<dbReference type="OrthoDB" id="66620at2759"/>
<dbReference type="RefSeq" id="XP_044563889.1">
    <property type="nucleotide sequence ID" value="XM_044704612.1"/>
</dbReference>
<proteinExistence type="predicted"/>
<feature type="transmembrane region" description="Helical" evidence="10">
    <location>
        <begin position="518"/>
        <end position="540"/>
    </location>
</feature>
<dbReference type="Gene3D" id="3.40.50.300">
    <property type="entry name" value="P-loop containing nucleotide triphosphate hydrolases"/>
    <property type="match status" value="1"/>
</dbReference>
<evidence type="ECO:0000256" key="8">
    <source>
        <dbReference type="SAM" id="Coils"/>
    </source>
</evidence>
<dbReference type="GO" id="GO:0005524">
    <property type="term" value="F:ATP binding"/>
    <property type="evidence" value="ECO:0007669"/>
    <property type="project" value="UniProtKB-KW"/>
</dbReference>
<feature type="transmembrane region" description="Helical" evidence="10">
    <location>
        <begin position="595"/>
        <end position="621"/>
    </location>
</feature>
<dbReference type="OMA" id="FWITIGL"/>
<dbReference type="SUPFAM" id="SSF52540">
    <property type="entry name" value="P-loop containing nucleoside triphosphate hydrolases"/>
    <property type="match status" value="1"/>
</dbReference>
<feature type="domain" description="ABC transporter" evidence="11">
    <location>
        <begin position="101"/>
        <end position="348"/>
    </location>
</feature>
<comment type="subcellular location">
    <subcellularLocation>
        <location evidence="1">Membrane</location>
        <topology evidence="1">Multi-pass membrane protein</topology>
    </subcellularLocation>
</comment>
<feature type="transmembrane region" description="Helical" evidence="10">
    <location>
        <begin position="552"/>
        <end position="574"/>
    </location>
</feature>
<comment type="caution">
    <text evidence="12">The sequence shown here is derived from an EMBL/GenBank/DDBJ whole genome shotgun (WGS) entry which is preliminary data.</text>
</comment>
<evidence type="ECO:0000256" key="10">
    <source>
        <dbReference type="SAM" id="Phobius"/>
    </source>
</evidence>
<feature type="coiled-coil region" evidence="8">
    <location>
        <begin position="415"/>
        <end position="442"/>
    </location>
</feature>
<evidence type="ECO:0000259" key="11">
    <source>
        <dbReference type="PROSITE" id="PS50893"/>
    </source>
</evidence>
<dbReference type="SMART" id="SM00382">
    <property type="entry name" value="AAA"/>
    <property type="match status" value="1"/>
</dbReference>
<dbReference type="GO" id="GO:0140359">
    <property type="term" value="F:ABC-type transporter activity"/>
    <property type="evidence" value="ECO:0007669"/>
    <property type="project" value="InterPro"/>
</dbReference>
<dbReference type="GO" id="GO:0016887">
    <property type="term" value="F:ATP hydrolysis activity"/>
    <property type="evidence" value="ECO:0007669"/>
    <property type="project" value="InterPro"/>
</dbReference>
<keyword evidence="3 10" id="KW-0812">Transmembrane</keyword>
<dbReference type="InterPro" id="IPR003593">
    <property type="entry name" value="AAA+_ATPase"/>
</dbReference>
<keyword evidence="8" id="KW-0175">Coiled coil</keyword>
<dbReference type="InterPro" id="IPR003439">
    <property type="entry name" value="ABC_transporter-like_ATP-bd"/>
</dbReference>
<feature type="transmembrane region" description="Helical" evidence="10">
    <location>
        <begin position="633"/>
        <end position="656"/>
    </location>
</feature>
<keyword evidence="7 10" id="KW-0472">Membrane</keyword>
<evidence type="ECO:0000256" key="7">
    <source>
        <dbReference type="ARBA" id="ARBA00023136"/>
    </source>
</evidence>
<dbReference type="InterPro" id="IPR050352">
    <property type="entry name" value="ABCG_transporters"/>
</dbReference>
<keyword evidence="6 10" id="KW-1133">Transmembrane helix</keyword>
<evidence type="ECO:0000256" key="2">
    <source>
        <dbReference type="ARBA" id="ARBA00022448"/>
    </source>
</evidence>